<dbReference type="Proteomes" id="UP001431783">
    <property type="component" value="Unassembled WGS sequence"/>
</dbReference>
<accession>A0AAW1VBL5</accession>
<proteinExistence type="predicted"/>
<dbReference type="EMBL" id="JARQZJ010000122">
    <property type="protein sequence ID" value="KAK9889430.1"/>
    <property type="molecule type" value="Genomic_DNA"/>
</dbReference>
<dbReference type="AlphaFoldDB" id="A0AAW1VBL5"/>
<evidence type="ECO:0000313" key="2">
    <source>
        <dbReference type="Proteomes" id="UP001431783"/>
    </source>
</evidence>
<organism evidence="1 2">
    <name type="scientific">Henosepilachna vigintioctopunctata</name>
    <dbReference type="NCBI Taxonomy" id="420089"/>
    <lineage>
        <taxon>Eukaryota</taxon>
        <taxon>Metazoa</taxon>
        <taxon>Ecdysozoa</taxon>
        <taxon>Arthropoda</taxon>
        <taxon>Hexapoda</taxon>
        <taxon>Insecta</taxon>
        <taxon>Pterygota</taxon>
        <taxon>Neoptera</taxon>
        <taxon>Endopterygota</taxon>
        <taxon>Coleoptera</taxon>
        <taxon>Polyphaga</taxon>
        <taxon>Cucujiformia</taxon>
        <taxon>Coccinelloidea</taxon>
        <taxon>Coccinellidae</taxon>
        <taxon>Epilachninae</taxon>
        <taxon>Epilachnini</taxon>
        <taxon>Henosepilachna</taxon>
    </lineage>
</organism>
<sequence length="120" mass="13679">MLLNFGNSNKCDATVLVTLNEFNEQFDVVILTETRNDFDMDLFQLEGSEIVNIGPNKAIELEIDTEDGRLKILSMNRPPSTRALDFVEELHGYSVKSRSSYNTQIIIGYINILKYDDLIT</sequence>
<feature type="non-terminal residue" evidence="1">
    <location>
        <position position="120"/>
    </location>
</feature>
<reference evidence="1 2" key="1">
    <citation type="submission" date="2023-03" db="EMBL/GenBank/DDBJ databases">
        <title>Genome insight into feeding habits of ladybird beetles.</title>
        <authorList>
            <person name="Li H.-S."/>
            <person name="Huang Y.-H."/>
            <person name="Pang H."/>
        </authorList>
    </citation>
    <scope>NUCLEOTIDE SEQUENCE [LARGE SCALE GENOMIC DNA]</scope>
    <source>
        <strain evidence="1">SYSU_2023b</strain>
        <tissue evidence="1">Whole body</tissue>
    </source>
</reference>
<gene>
    <name evidence="1" type="ORF">WA026_004700</name>
</gene>
<protein>
    <submittedName>
        <fullName evidence="1">Uncharacterized protein</fullName>
    </submittedName>
</protein>
<name>A0AAW1VBL5_9CUCU</name>
<comment type="caution">
    <text evidence="1">The sequence shown here is derived from an EMBL/GenBank/DDBJ whole genome shotgun (WGS) entry which is preliminary data.</text>
</comment>
<evidence type="ECO:0000313" key="1">
    <source>
        <dbReference type="EMBL" id="KAK9889430.1"/>
    </source>
</evidence>
<keyword evidence="2" id="KW-1185">Reference proteome</keyword>